<dbReference type="EMBL" id="CABWMV010000003">
    <property type="protein sequence ID" value="VXC37580.1"/>
    <property type="molecule type" value="Genomic_DNA"/>
</dbReference>
<dbReference type="GO" id="GO:0042972">
    <property type="term" value="F:licheninase activity"/>
    <property type="evidence" value="ECO:0007669"/>
    <property type="project" value="UniProtKB-EC"/>
</dbReference>
<dbReference type="InterPro" id="IPR013320">
    <property type="entry name" value="ConA-like_dom_sf"/>
</dbReference>
<comment type="similarity">
    <text evidence="1">Belongs to the glycosyl hydrolase 16 family.</text>
</comment>
<dbReference type="AlphaFoldDB" id="A0A2X2LSC2"/>
<evidence type="ECO:0000313" key="5">
    <source>
        <dbReference type="Proteomes" id="UP000251241"/>
    </source>
</evidence>
<dbReference type="EC" id="3.2.1.73" evidence="3"/>
<dbReference type="EMBL" id="UAUU01000011">
    <property type="protein sequence ID" value="SPZ92390.1"/>
    <property type="molecule type" value="Genomic_DNA"/>
</dbReference>
<reference evidence="3 5" key="1">
    <citation type="submission" date="2018-06" db="EMBL/GenBank/DDBJ databases">
        <authorList>
            <consortium name="Pathogen Informatics"/>
            <person name="Doyle S."/>
        </authorList>
    </citation>
    <scope>NUCLEOTIDE SEQUENCE [LARGE SCALE GENOMIC DNA]</scope>
    <source>
        <strain evidence="3 5">NCTC11343</strain>
    </source>
</reference>
<keyword evidence="3" id="KW-0378">Hydrolase</keyword>
<dbReference type="InterPro" id="IPR050546">
    <property type="entry name" value="Glycosyl_Hydrlase_16"/>
</dbReference>
<dbReference type="InterPro" id="IPR000757">
    <property type="entry name" value="Beta-glucanase-like"/>
</dbReference>
<dbReference type="Proteomes" id="UP000432350">
    <property type="component" value="Unassembled WGS sequence"/>
</dbReference>
<gene>
    <name evidence="3" type="primary">bglA_4</name>
    <name evidence="4" type="synonym">bglA</name>
    <name evidence="3" type="ORF">NCTC11343_04437</name>
    <name evidence="4" type="ORF">SPHINGO8BC_110068</name>
</gene>
<proteinExistence type="inferred from homology"/>
<dbReference type="Proteomes" id="UP000251241">
    <property type="component" value="Unassembled WGS sequence"/>
</dbReference>
<evidence type="ECO:0000313" key="3">
    <source>
        <dbReference type="EMBL" id="SPZ92390.1"/>
    </source>
</evidence>
<dbReference type="GO" id="GO:0005975">
    <property type="term" value="P:carbohydrate metabolic process"/>
    <property type="evidence" value="ECO:0007669"/>
    <property type="project" value="InterPro"/>
</dbReference>
<evidence type="ECO:0000256" key="1">
    <source>
        <dbReference type="ARBA" id="ARBA00006865"/>
    </source>
</evidence>
<organism evidence="3 5">
    <name type="scientific">Sphingobacterium multivorum</name>
    <dbReference type="NCBI Taxonomy" id="28454"/>
    <lineage>
        <taxon>Bacteria</taxon>
        <taxon>Pseudomonadati</taxon>
        <taxon>Bacteroidota</taxon>
        <taxon>Sphingobacteriia</taxon>
        <taxon>Sphingobacteriales</taxon>
        <taxon>Sphingobacteriaceae</taxon>
        <taxon>Sphingobacterium</taxon>
    </lineage>
</organism>
<dbReference type="PROSITE" id="PS51762">
    <property type="entry name" value="GH16_2"/>
    <property type="match status" value="1"/>
</dbReference>
<sequence>MSLWILPLIAILSVSPDSTHVGEYKFAEMPSWSDEFDYDGLPDAKKWGYDVGSLHNGWGNHELQYYTDANRKNASVANGVLRITAIKEQYEGLNYTSARLVSKNKGDFLYGRFVVRAKVPKGKGTWAAAWMLPTDWVYGGWPHSGEIDIMEHVGYDENAIHITVHTKDYNHSIGTQKGVMKRIDQATSEFHNYRIDWTPEYIRGFVDDVQIYSFPNEGKGNGVWPFDKRFHLLLNLAVGGDWGGVQGVDSSAFPAEMEVDYVRVYDLLKP</sequence>
<dbReference type="RefSeq" id="WP_112375860.1">
    <property type="nucleotide sequence ID" value="NZ_CP068086.1"/>
</dbReference>
<reference evidence="4 6" key="2">
    <citation type="submission" date="2019-10" db="EMBL/GenBank/DDBJ databases">
        <authorList>
            <person name="Karimi E."/>
        </authorList>
    </citation>
    <scope>NUCLEOTIDE SEQUENCE [LARGE SCALE GENOMIC DNA]</scope>
    <source>
        <strain evidence="4">Sphingobacterium sp. 8BC</strain>
    </source>
</reference>
<dbReference type="Pfam" id="PF00722">
    <property type="entry name" value="Glyco_hydro_16"/>
    <property type="match status" value="1"/>
</dbReference>
<dbReference type="PANTHER" id="PTHR10963:SF55">
    <property type="entry name" value="GLYCOSIDE HYDROLASE FAMILY 16 PROTEIN"/>
    <property type="match status" value="1"/>
</dbReference>
<dbReference type="SUPFAM" id="SSF49899">
    <property type="entry name" value="Concanavalin A-like lectins/glucanases"/>
    <property type="match status" value="1"/>
</dbReference>
<evidence type="ECO:0000313" key="4">
    <source>
        <dbReference type="EMBL" id="VXC37580.1"/>
    </source>
</evidence>
<feature type="domain" description="GH16" evidence="2">
    <location>
        <begin position="22"/>
        <end position="270"/>
    </location>
</feature>
<name>A0A2X2LSC2_SPHMU</name>
<dbReference type="GeneID" id="97179387"/>
<accession>A0A653Y598</accession>
<dbReference type="Gene3D" id="2.60.120.200">
    <property type="match status" value="1"/>
</dbReference>
<protein>
    <submittedName>
        <fullName evidence="3">Beta-glucanase</fullName>
        <ecNumber evidence="3">3.2.1.73</ecNumber>
    </submittedName>
</protein>
<accession>A0A2X2LSC2</accession>
<evidence type="ECO:0000259" key="2">
    <source>
        <dbReference type="PROSITE" id="PS51762"/>
    </source>
</evidence>
<dbReference type="PANTHER" id="PTHR10963">
    <property type="entry name" value="GLYCOSYL HYDROLASE-RELATED"/>
    <property type="match status" value="1"/>
</dbReference>
<evidence type="ECO:0000313" key="6">
    <source>
        <dbReference type="Proteomes" id="UP000432350"/>
    </source>
</evidence>
<dbReference type="CDD" id="cd08023">
    <property type="entry name" value="GH16_laminarinase_like"/>
    <property type="match status" value="1"/>
</dbReference>
<keyword evidence="3" id="KW-0326">Glycosidase</keyword>